<name>A0A2G5SA66_9PELO</name>
<dbReference type="Proteomes" id="UP000230233">
    <property type="component" value="Unassembled WGS sequence"/>
</dbReference>
<dbReference type="AlphaFoldDB" id="A0A2G5SA66"/>
<reference evidence="3" key="1">
    <citation type="submission" date="2017-10" db="EMBL/GenBank/DDBJ databases">
        <title>Rapid genome shrinkage in a self-fertile nematode reveals novel sperm competition proteins.</title>
        <authorList>
            <person name="Yin D."/>
            <person name="Schwarz E.M."/>
            <person name="Thomas C.G."/>
            <person name="Felde R.L."/>
            <person name="Korf I.F."/>
            <person name="Cutter A.D."/>
            <person name="Schartner C.M."/>
            <person name="Ralston E.J."/>
            <person name="Meyer B.J."/>
            <person name="Haag E.S."/>
        </authorList>
    </citation>
    <scope>NUCLEOTIDE SEQUENCE [LARGE SCALE GENOMIC DNA]</scope>
    <source>
        <strain evidence="3">JU1422</strain>
    </source>
</reference>
<gene>
    <name evidence="2" type="ORF">B9Z55_028777</name>
</gene>
<accession>A0A2G5SA66</accession>
<feature type="region of interest" description="Disordered" evidence="1">
    <location>
        <begin position="61"/>
        <end position="81"/>
    </location>
</feature>
<keyword evidence="3" id="KW-1185">Reference proteome</keyword>
<sequence>MKVHIFCFSIHADDVIGEVADDGAEEQLKNLDVVEVEVHEEVVENQEHVEEQHDVEDFEELFDEEDQEGIEGIPRNSTRRRRRPLREYSILGTL</sequence>
<protein>
    <submittedName>
        <fullName evidence="2">Uncharacterized protein</fullName>
    </submittedName>
</protein>
<proteinExistence type="predicted"/>
<evidence type="ECO:0000313" key="3">
    <source>
        <dbReference type="Proteomes" id="UP000230233"/>
    </source>
</evidence>
<dbReference type="EMBL" id="PDUG01000036">
    <property type="protein sequence ID" value="PIC11910.1"/>
    <property type="molecule type" value="Genomic_DNA"/>
</dbReference>
<evidence type="ECO:0000256" key="1">
    <source>
        <dbReference type="SAM" id="MobiDB-lite"/>
    </source>
</evidence>
<evidence type="ECO:0000313" key="2">
    <source>
        <dbReference type="EMBL" id="PIC11910.1"/>
    </source>
</evidence>
<organism evidence="2 3">
    <name type="scientific">Caenorhabditis nigoni</name>
    <dbReference type="NCBI Taxonomy" id="1611254"/>
    <lineage>
        <taxon>Eukaryota</taxon>
        <taxon>Metazoa</taxon>
        <taxon>Ecdysozoa</taxon>
        <taxon>Nematoda</taxon>
        <taxon>Chromadorea</taxon>
        <taxon>Rhabditida</taxon>
        <taxon>Rhabditina</taxon>
        <taxon>Rhabditomorpha</taxon>
        <taxon>Rhabditoidea</taxon>
        <taxon>Rhabditidae</taxon>
        <taxon>Peloderinae</taxon>
        <taxon>Caenorhabditis</taxon>
    </lineage>
</organism>
<comment type="caution">
    <text evidence="2">The sequence shown here is derived from an EMBL/GenBank/DDBJ whole genome shotgun (WGS) entry which is preliminary data.</text>
</comment>